<proteinExistence type="predicted"/>
<organism evidence="1 2">
    <name type="scientific">Sphingobacterium kitahiroshimense</name>
    <dbReference type="NCBI Taxonomy" id="470446"/>
    <lineage>
        <taxon>Bacteria</taxon>
        <taxon>Pseudomonadati</taxon>
        <taxon>Bacteroidota</taxon>
        <taxon>Sphingobacteriia</taxon>
        <taxon>Sphingobacteriales</taxon>
        <taxon>Sphingobacteriaceae</taxon>
        <taxon>Sphingobacterium</taxon>
    </lineage>
</organism>
<dbReference type="Proteomes" id="UP001409291">
    <property type="component" value="Unassembled WGS sequence"/>
</dbReference>
<evidence type="ECO:0000313" key="1">
    <source>
        <dbReference type="EMBL" id="MEN5379629.1"/>
    </source>
</evidence>
<accession>A0ABV0C1M2</accession>
<protein>
    <recommendedName>
        <fullName evidence="3">DUF3887 domain-containing protein</fullName>
    </recommendedName>
</protein>
<name>A0ABV0C1M2_9SPHI</name>
<evidence type="ECO:0008006" key="3">
    <source>
        <dbReference type="Google" id="ProtNLM"/>
    </source>
</evidence>
<gene>
    <name evidence="1" type="ORF">ABE541_20340</name>
</gene>
<evidence type="ECO:0000313" key="2">
    <source>
        <dbReference type="Proteomes" id="UP001409291"/>
    </source>
</evidence>
<sequence length="206" mass="22928">MKGIKVILLLIILALSGTEKIYAQEDTALNSALEKMVKANLTQNAAELIKYTSPRLVKAMGGKEKAIKLLKQSFSTQTTDIAKLDSVINYNKLNVAKLGSINYKFIPQIIIMRMPGKDNMVIGITNLMAIKENASSAWKFMDINDFDEAKLNYLLPEFKNKISFPKKLAEKPLVIPKEELQPSLQMLLNALDGALNKASAEQETIQ</sequence>
<comment type="caution">
    <text evidence="1">The sequence shown here is derived from an EMBL/GenBank/DDBJ whole genome shotgun (WGS) entry which is preliminary data.</text>
</comment>
<dbReference type="EMBL" id="JBDJNQ010000011">
    <property type="protein sequence ID" value="MEN5379629.1"/>
    <property type="molecule type" value="Genomic_DNA"/>
</dbReference>
<reference evidence="1 2" key="1">
    <citation type="submission" date="2024-04" db="EMBL/GenBank/DDBJ databases">
        <title>WGS of bacteria from Torrens River.</title>
        <authorList>
            <person name="Wyrsch E.R."/>
            <person name="Drigo B."/>
        </authorList>
    </citation>
    <scope>NUCLEOTIDE SEQUENCE [LARGE SCALE GENOMIC DNA]</scope>
    <source>
        <strain evidence="1 2">TWI391</strain>
    </source>
</reference>
<dbReference type="RefSeq" id="WP_183914563.1">
    <property type="nucleotide sequence ID" value="NZ_JBDJNQ010000011.1"/>
</dbReference>
<keyword evidence="2" id="KW-1185">Reference proteome</keyword>